<evidence type="ECO:0000256" key="1">
    <source>
        <dbReference type="SAM" id="MobiDB-lite"/>
    </source>
</evidence>
<sequence length="222" mass="23870">MHRKAPLPQNAPACSQNVPAPTKDTSSSDEEDQQDTTTTPPPYDTQSPVPVHLTQTPTSWVPYDPEVVHTIINVCSSVAAGARIRDTSGLLNSHNLKVKVVAGVAEALTTAVKTDVVDTLDAAMIAIASIALVITKNSRQGDRRAAILAQASISLIEAQVAAATYRWADEHLEFWHTIMSFSKDVVYDIIEAGDPGESALLVALVFTAMKAKFAMAVRPRRL</sequence>
<dbReference type="Proteomes" id="UP000283895">
    <property type="component" value="Unassembled WGS sequence"/>
</dbReference>
<comment type="caution">
    <text evidence="2">The sequence shown here is derived from an EMBL/GenBank/DDBJ whole genome shotgun (WGS) entry which is preliminary data.</text>
</comment>
<protein>
    <submittedName>
        <fullName evidence="2">Uncharacterized protein</fullName>
    </submittedName>
</protein>
<dbReference type="AlphaFoldDB" id="A0A423WU12"/>
<evidence type="ECO:0000313" key="3">
    <source>
        <dbReference type="Proteomes" id="UP000283895"/>
    </source>
</evidence>
<reference evidence="2 3" key="1">
    <citation type="submission" date="2015-09" db="EMBL/GenBank/DDBJ databases">
        <title>Host preference determinants of Valsa canker pathogens revealed by comparative genomics.</title>
        <authorList>
            <person name="Yin Z."/>
            <person name="Huang L."/>
        </authorList>
    </citation>
    <scope>NUCLEOTIDE SEQUENCE [LARGE SCALE GENOMIC DNA]</scope>
    <source>
        <strain evidence="2 3">03-1</strain>
    </source>
</reference>
<dbReference type="OrthoDB" id="5244586at2759"/>
<accession>A0A423WU12</accession>
<feature type="region of interest" description="Disordered" evidence="1">
    <location>
        <begin position="1"/>
        <end position="57"/>
    </location>
</feature>
<evidence type="ECO:0000313" key="2">
    <source>
        <dbReference type="EMBL" id="ROW06948.1"/>
    </source>
</evidence>
<gene>
    <name evidence="2" type="ORF">VMCG_04087</name>
</gene>
<dbReference type="EMBL" id="LKEA01000009">
    <property type="protein sequence ID" value="ROW06948.1"/>
    <property type="molecule type" value="Genomic_DNA"/>
</dbReference>
<proteinExistence type="predicted"/>
<name>A0A423WU12_9PEZI</name>
<organism evidence="2 3">
    <name type="scientific">Cytospora schulzeri</name>
    <dbReference type="NCBI Taxonomy" id="448051"/>
    <lineage>
        <taxon>Eukaryota</taxon>
        <taxon>Fungi</taxon>
        <taxon>Dikarya</taxon>
        <taxon>Ascomycota</taxon>
        <taxon>Pezizomycotina</taxon>
        <taxon>Sordariomycetes</taxon>
        <taxon>Sordariomycetidae</taxon>
        <taxon>Diaporthales</taxon>
        <taxon>Cytosporaceae</taxon>
        <taxon>Cytospora</taxon>
    </lineage>
</organism>
<keyword evidence="3" id="KW-1185">Reference proteome</keyword>